<gene>
    <name evidence="6" type="ORF">LSAT_V11C800443530</name>
</gene>
<feature type="transmembrane region" description="Helical" evidence="5">
    <location>
        <begin position="99"/>
        <end position="115"/>
    </location>
</feature>
<evidence type="ECO:0000256" key="2">
    <source>
        <dbReference type="ARBA" id="ARBA00022741"/>
    </source>
</evidence>
<dbReference type="AlphaFoldDB" id="A0A9R1WYJ3"/>
<dbReference type="SUPFAM" id="SSF52540">
    <property type="entry name" value="P-loop containing nucleoside triphosphate hydrolases"/>
    <property type="match status" value="1"/>
</dbReference>
<name>A0A9R1WYJ3_LACSA</name>
<protein>
    <submittedName>
        <fullName evidence="6">Uncharacterized protein</fullName>
    </submittedName>
</protein>
<feature type="transmembrane region" description="Helical" evidence="5">
    <location>
        <begin position="34"/>
        <end position="55"/>
    </location>
</feature>
<keyword evidence="3" id="KW-0342">GTP-binding</keyword>
<dbReference type="GO" id="GO:0007015">
    <property type="term" value="P:actin filament organization"/>
    <property type="evidence" value="ECO:0000318"/>
    <property type="project" value="GO_Central"/>
</dbReference>
<evidence type="ECO:0000256" key="1">
    <source>
        <dbReference type="ARBA" id="ARBA00010142"/>
    </source>
</evidence>
<dbReference type="GO" id="GO:0042995">
    <property type="term" value="C:cell projection"/>
    <property type="evidence" value="ECO:0000318"/>
    <property type="project" value="GO_Central"/>
</dbReference>
<evidence type="ECO:0000256" key="3">
    <source>
        <dbReference type="ARBA" id="ARBA00023134"/>
    </source>
</evidence>
<comment type="caution">
    <text evidence="6">The sequence shown here is derived from an EMBL/GenBank/DDBJ whole genome shotgun (WGS) entry which is preliminary data.</text>
</comment>
<evidence type="ECO:0000313" key="6">
    <source>
        <dbReference type="EMBL" id="KAJ0193915.1"/>
    </source>
</evidence>
<accession>A0A9R1WYJ3</accession>
<dbReference type="InterPro" id="IPR027417">
    <property type="entry name" value="P-loop_NTPase"/>
</dbReference>
<dbReference type="GO" id="GO:0019901">
    <property type="term" value="F:protein kinase binding"/>
    <property type="evidence" value="ECO:0000318"/>
    <property type="project" value="GO_Central"/>
</dbReference>
<evidence type="ECO:0000256" key="4">
    <source>
        <dbReference type="ARBA" id="ARBA00023288"/>
    </source>
</evidence>
<keyword evidence="5" id="KW-0472">Membrane</keyword>
<dbReference type="GO" id="GO:0007264">
    <property type="term" value="P:small GTPase-mediated signal transduction"/>
    <property type="evidence" value="ECO:0007669"/>
    <property type="project" value="InterPro"/>
</dbReference>
<dbReference type="PROSITE" id="PS51420">
    <property type="entry name" value="RHO"/>
    <property type="match status" value="1"/>
</dbReference>
<dbReference type="EMBL" id="NBSK02000008">
    <property type="protein sequence ID" value="KAJ0193915.1"/>
    <property type="molecule type" value="Genomic_DNA"/>
</dbReference>
<keyword evidence="4" id="KW-0449">Lipoprotein</keyword>
<dbReference type="InterPro" id="IPR001806">
    <property type="entry name" value="Small_GTPase"/>
</dbReference>
<dbReference type="Proteomes" id="UP000235145">
    <property type="component" value="Unassembled WGS sequence"/>
</dbReference>
<dbReference type="PANTHER" id="PTHR24072">
    <property type="entry name" value="RHO FAMILY GTPASE"/>
    <property type="match status" value="1"/>
</dbReference>
<dbReference type="GO" id="GO:0032956">
    <property type="term" value="P:regulation of actin cytoskeleton organization"/>
    <property type="evidence" value="ECO:0000318"/>
    <property type="project" value="GO_Central"/>
</dbReference>
<proteinExistence type="inferred from homology"/>
<evidence type="ECO:0000256" key="5">
    <source>
        <dbReference type="SAM" id="Phobius"/>
    </source>
</evidence>
<dbReference type="GO" id="GO:0003924">
    <property type="term" value="F:GTPase activity"/>
    <property type="evidence" value="ECO:0000318"/>
    <property type="project" value="GO_Central"/>
</dbReference>
<dbReference type="GO" id="GO:0031410">
    <property type="term" value="C:cytoplasmic vesicle"/>
    <property type="evidence" value="ECO:0000318"/>
    <property type="project" value="GO_Central"/>
</dbReference>
<keyword evidence="2" id="KW-0547">Nucleotide-binding</keyword>
<dbReference type="GO" id="GO:0008360">
    <property type="term" value="P:regulation of cell shape"/>
    <property type="evidence" value="ECO:0000318"/>
    <property type="project" value="GO_Central"/>
</dbReference>
<sequence>MSASRFIMCITIDDGPVRKTCLLIFYTNNSFHTVIISFNFFTISLLIQLLKYIYLFPLCSKYDYLPIVFDNFSANVVVNGSTVNLGLWDTVDYNKLRSLSYRGIDVFILAFYFISKASNANISKKWIPELKHYAPEVPIAKISYSCFMNDSEFDNL</sequence>
<dbReference type="GO" id="GO:0007165">
    <property type="term" value="P:signal transduction"/>
    <property type="evidence" value="ECO:0000318"/>
    <property type="project" value="GO_Central"/>
</dbReference>
<evidence type="ECO:0000313" key="7">
    <source>
        <dbReference type="Proteomes" id="UP000235145"/>
    </source>
</evidence>
<dbReference type="SMART" id="SM00174">
    <property type="entry name" value="RHO"/>
    <property type="match status" value="1"/>
</dbReference>
<dbReference type="GO" id="GO:0005886">
    <property type="term" value="C:plasma membrane"/>
    <property type="evidence" value="ECO:0000318"/>
    <property type="project" value="GO_Central"/>
</dbReference>
<dbReference type="PRINTS" id="PR00449">
    <property type="entry name" value="RASTRNSFRMNG"/>
</dbReference>
<dbReference type="Pfam" id="PF00071">
    <property type="entry name" value="Ras"/>
    <property type="match status" value="1"/>
</dbReference>
<keyword evidence="7" id="KW-1185">Reference proteome</keyword>
<dbReference type="GO" id="GO:0030865">
    <property type="term" value="P:cortical cytoskeleton organization"/>
    <property type="evidence" value="ECO:0000318"/>
    <property type="project" value="GO_Central"/>
</dbReference>
<dbReference type="InterPro" id="IPR003578">
    <property type="entry name" value="Small_GTPase_Rho"/>
</dbReference>
<dbReference type="Gene3D" id="3.40.50.300">
    <property type="entry name" value="P-loop containing nucleotide triphosphate hydrolases"/>
    <property type="match status" value="1"/>
</dbReference>
<reference evidence="6 7" key="1">
    <citation type="journal article" date="2017" name="Nat. Commun.">
        <title>Genome assembly with in vitro proximity ligation data and whole-genome triplication in lettuce.</title>
        <authorList>
            <person name="Reyes-Chin-Wo S."/>
            <person name="Wang Z."/>
            <person name="Yang X."/>
            <person name="Kozik A."/>
            <person name="Arikit S."/>
            <person name="Song C."/>
            <person name="Xia L."/>
            <person name="Froenicke L."/>
            <person name="Lavelle D.O."/>
            <person name="Truco M.J."/>
            <person name="Xia R."/>
            <person name="Zhu S."/>
            <person name="Xu C."/>
            <person name="Xu H."/>
            <person name="Xu X."/>
            <person name="Cox K."/>
            <person name="Korf I."/>
            <person name="Meyers B.C."/>
            <person name="Michelmore R.W."/>
        </authorList>
    </citation>
    <scope>NUCLEOTIDE SEQUENCE [LARGE SCALE GENOMIC DNA]</scope>
    <source>
        <strain evidence="7">cv. Salinas</strain>
        <tissue evidence="6">Seedlings</tissue>
    </source>
</reference>
<dbReference type="GO" id="GO:0005856">
    <property type="term" value="C:cytoskeleton"/>
    <property type="evidence" value="ECO:0000318"/>
    <property type="project" value="GO_Central"/>
</dbReference>
<dbReference type="GO" id="GO:0005525">
    <property type="term" value="F:GTP binding"/>
    <property type="evidence" value="ECO:0000318"/>
    <property type="project" value="GO_Central"/>
</dbReference>
<comment type="similarity">
    <text evidence="1">Belongs to the small GTPase superfamily. Rho family.</text>
</comment>
<dbReference type="GO" id="GO:0007163">
    <property type="term" value="P:establishment or maintenance of cell polarity"/>
    <property type="evidence" value="ECO:0000318"/>
    <property type="project" value="GO_Central"/>
</dbReference>
<organism evidence="6 7">
    <name type="scientific">Lactuca sativa</name>
    <name type="common">Garden lettuce</name>
    <dbReference type="NCBI Taxonomy" id="4236"/>
    <lineage>
        <taxon>Eukaryota</taxon>
        <taxon>Viridiplantae</taxon>
        <taxon>Streptophyta</taxon>
        <taxon>Embryophyta</taxon>
        <taxon>Tracheophyta</taxon>
        <taxon>Spermatophyta</taxon>
        <taxon>Magnoliopsida</taxon>
        <taxon>eudicotyledons</taxon>
        <taxon>Gunneridae</taxon>
        <taxon>Pentapetalae</taxon>
        <taxon>asterids</taxon>
        <taxon>campanulids</taxon>
        <taxon>Asterales</taxon>
        <taxon>Asteraceae</taxon>
        <taxon>Cichorioideae</taxon>
        <taxon>Cichorieae</taxon>
        <taxon>Lactucinae</taxon>
        <taxon>Lactuca</taxon>
    </lineage>
</organism>
<keyword evidence="5" id="KW-1133">Transmembrane helix</keyword>
<keyword evidence="5" id="KW-0812">Transmembrane</keyword>